<evidence type="ECO:0000256" key="6">
    <source>
        <dbReference type="ARBA" id="ARBA00023163"/>
    </source>
</evidence>
<evidence type="ECO:0000313" key="11">
    <source>
        <dbReference type="Proteomes" id="UP000691718"/>
    </source>
</evidence>
<dbReference type="SMART" id="SM00614">
    <property type="entry name" value="ZnF_BED"/>
    <property type="match status" value="1"/>
</dbReference>
<dbReference type="AlphaFoldDB" id="A0A8S3W7Q2"/>
<evidence type="ECO:0000256" key="8">
    <source>
        <dbReference type="PROSITE-ProRule" id="PRU00027"/>
    </source>
</evidence>
<evidence type="ECO:0000256" key="2">
    <source>
        <dbReference type="ARBA" id="ARBA00022723"/>
    </source>
</evidence>
<reference evidence="10" key="1">
    <citation type="submission" date="2021-04" db="EMBL/GenBank/DDBJ databases">
        <authorList>
            <person name="Tunstrom K."/>
        </authorList>
    </citation>
    <scope>NUCLEOTIDE SEQUENCE</scope>
</reference>
<keyword evidence="4" id="KW-0862">Zinc</keyword>
<dbReference type="InterPro" id="IPR003656">
    <property type="entry name" value="Znf_BED"/>
</dbReference>
<dbReference type="Proteomes" id="UP000691718">
    <property type="component" value="Unassembled WGS sequence"/>
</dbReference>
<keyword evidence="6" id="KW-0804">Transcription</keyword>
<evidence type="ECO:0000259" key="9">
    <source>
        <dbReference type="PROSITE" id="PS50808"/>
    </source>
</evidence>
<keyword evidence="11" id="KW-1185">Reference proteome</keyword>
<dbReference type="EMBL" id="CAJQZP010000209">
    <property type="protein sequence ID" value="CAG4945816.1"/>
    <property type="molecule type" value="Genomic_DNA"/>
</dbReference>
<dbReference type="GO" id="GO:0008270">
    <property type="term" value="F:zinc ion binding"/>
    <property type="evidence" value="ECO:0007669"/>
    <property type="project" value="UniProtKB-KW"/>
</dbReference>
<sequence length="222" mass="24387">MSGKSDIWNHFIKKDSGGKCKYCHQEVKTKGNTTNLRNHLLRRHPTIQTVSLKKKSESGGGNCGNARNGDGQVFDDMALGIVPVPDSQNVDNSDTESVAFSSVSVSVLKQTTLASCLTNIKSFLEPHNADYLAQVIINVTEKWDVTSDKLVAFITDNVANIVKAVTNVYGKNKHMPCFAHTLNLVASQPFDNKDGLDEAKNLLTAVKDITTYFNQIQMLLTL</sequence>
<evidence type="ECO:0000256" key="4">
    <source>
        <dbReference type="ARBA" id="ARBA00022833"/>
    </source>
</evidence>
<dbReference type="GO" id="GO:0003677">
    <property type="term" value="F:DNA binding"/>
    <property type="evidence" value="ECO:0007669"/>
    <property type="project" value="InterPro"/>
</dbReference>
<organism evidence="10 11">
    <name type="scientific">Parnassius apollo</name>
    <name type="common">Apollo butterfly</name>
    <name type="synonym">Papilio apollo</name>
    <dbReference type="NCBI Taxonomy" id="110799"/>
    <lineage>
        <taxon>Eukaryota</taxon>
        <taxon>Metazoa</taxon>
        <taxon>Ecdysozoa</taxon>
        <taxon>Arthropoda</taxon>
        <taxon>Hexapoda</taxon>
        <taxon>Insecta</taxon>
        <taxon>Pterygota</taxon>
        <taxon>Neoptera</taxon>
        <taxon>Endopterygota</taxon>
        <taxon>Lepidoptera</taxon>
        <taxon>Glossata</taxon>
        <taxon>Ditrysia</taxon>
        <taxon>Papilionoidea</taxon>
        <taxon>Papilionidae</taxon>
        <taxon>Parnassiinae</taxon>
        <taxon>Parnassini</taxon>
        <taxon>Parnassius</taxon>
        <taxon>Parnassius</taxon>
    </lineage>
</organism>
<evidence type="ECO:0000256" key="5">
    <source>
        <dbReference type="ARBA" id="ARBA00023015"/>
    </source>
</evidence>
<dbReference type="GO" id="GO:0005634">
    <property type="term" value="C:nucleus"/>
    <property type="evidence" value="ECO:0007669"/>
    <property type="project" value="UniProtKB-SubCell"/>
</dbReference>
<comment type="caution">
    <text evidence="10">The sequence shown here is derived from an EMBL/GenBank/DDBJ whole genome shotgun (WGS) entry which is preliminary data.</text>
</comment>
<dbReference type="PANTHER" id="PTHR46481:SF10">
    <property type="entry name" value="ZINC FINGER BED DOMAIN-CONTAINING PROTEIN 39"/>
    <property type="match status" value="1"/>
</dbReference>
<dbReference type="Pfam" id="PF02892">
    <property type="entry name" value="zf-BED"/>
    <property type="match status" value="1"/>
</dbReference>
<name>A0A8S3W7Q2_PARAO</name>
<feature type="domain" description="BED-type" evidence="9">
    <location>
        <begin position="2"/>
        <end position="51"/>
    </location>
</feature>
<protein>
    <submittedName>
        <fullName evidence="10">(apollo) hypothetical protein</fullName>
    </submittedName>
</protein>
<keyword evidence="2" id="KW-0479">Metal-binding</keyword>
<gene>
    <name evidence="10" type="ORF">PAPOLLO_LOCUS3174</name>
</gene>
<comment type="subcellular location">
    <subcellularLocation>
        <location evidence="1">Nucleus</location>
    </subcellularLocation>
</comment>
<evidence type="ECO:0000256" key="1">
    <source>
        <dbReference type="ARBA" id="ARBA00004123"/>
    </source>
</evidence>
<keyword evidence="7" id="KW-0539">Nucleus</keyword>
<dbReference type="PROSITE" id="PS50808">
    <property type="entry name" value="ZF_BED"/>
    <property type="match status" value="1"/>
</dbReference>
<dbReference type="OrthoDB" id="2438421at2759"/>
<keyword evidence="3 8" id="KW-0863">Zinc-finger</keyword>
<dbReference type="PANTHER" id="PTHR46481">
    <property type="entry name" value="ZINC FINGER BED DOMAIN-CONTAINING PROTEIN 4"/>
    <property type="match status" value="1"/>
</dbReference>
<keyword evidence="5" id="KW-0805">Transcription regulation</keyword>
<accession>A0A8S3W7Q2</accession>
<evidence type="ECO:0000256" key="7">
    <source>
        <dbReference type="ARBA" id="ARBA00023242"/>
    </source>
</evidence>
<evidence type="ECO:0000256" key="3">
    <source>
        <dbReference type="ARBA" id="ARBA00022771"/>
    </source>
</evidence>
<proteinExistence type="predicted"/>
<evidence type="ECO:0000313" key="10">
    <source>
        <dbReference type="EMBL" id="CAG4945816.1"/>
    </source>
</evidence>
<dbReference type="InterPro" id="IPR052035">
    <property type="entry name" value="ZnF_BED_domain_contain"/>
</dbReference>